<feature type="transmembrane region" description="Helical" evidence="1">
    <location>
        <begin position="177"/>
        <end position="200"/>
    </location>
</feature>
<dbReference type="Proteomes" id="UP001175228">
    <property type="component" value="Unassembled WGS sequence"/>
</dbReference>
<evidence type="ECO:0000313" key="2">
    <source>
        <dbReference type="EMBL" id="KAK0492301.1"/>
    </source>
</evidence>
<organism evidence="2 3">
    <name type="scientific">Armillaria luteobubalina</name>
    <dbReference type="NCBI Taxonomy" id="153913"/>
    <lineage>
        <taxon>Eukaryota</taxon>
        <taxon>Fungi</taxon>
        <taxon>Dikarya</taxon>
        <taxon>Basidiomycota</taxon>
        <taxon>Agaricomycotina</taxon>
        <taxon>Agaricomycetes</taxon>
        <taxon>Agaricomycetidae</taxon>
        <taxon>Agaricales</taxon>
        <taxon>Marasmiineae</taxon>
        <taxon>Physalacriaceae</taxon>
        <taxon>Armillaria</taxon>
    </lineage>
</organism>
<feature type="transmembrane region" description="Helical" evidence="1">
    <location>
        <begin position="220"/>
        <end position="242"/>
    </location>
</feature>
<proteinExistence type="predicted"/>
<feature type="transmembrane region" description="Helical" evidence="1">
    <location>
        <begin position="135"/>
        <end position="157"/>
    </location>
</feature>
<dbReference type="EMBL" id="JAUEPU010000030">
    <property type="protein sequence ID" value="KAK0492301.1"/>
    <property type="molecule type" value="Genomic_DNA"/>
</dbReference>
<accession>A0AA39PXM0</accession>
<feature type="transmembrane region" description="Helical" evidence="1">
    <location>
        <begin position="102"/>
        <end position="123"/>
    </location>
</feature>
<reference evidence="2" key="1">
    <citation type="submission" date="2023-06" db="EMBL/GenBank/DDBJ databases">
        <authorList>
            <consortium name="Lawrence Berkeley National Laboratory"/>
            <person name="Ahrendt S."/>
            <person name="Sahu N."/>
            <person name="Indic B."/>
            <person name="Wong-Bajracharya J."/>
            <person name="Merenyi Z."/>
            <person name="Ke H.-M."/>
            <person name="Monk M."/>
            <person name="Kocsube S."/>
            <person name="Drula E."/>
            <person name="Lipzen A."/>
            <person name="Balint B."/>
            <person name="Henrissat B."/>
            <person name="Andreopoulos B."/>
            <person name="Martin F.M."/>
            <person name="Harder C.B."/>
            <person name="Rigling D."/>
            <person name="Ford K.L."/>
            <person name="Foster G.D."/>
            <person name="Pangilinan J."/>
            <person name="Papanicolaou A."/>
            <person name="Barry K."/>
            <person name="LaButti K."/>
            <person name="Viragh M."/>
            <person name="Koriabine M."/>
            <person name="Yan M."/>
            <person name="Riley R."/>
            <person name="Champramary S."/>
            <person name="Plett K.L."/>
            <person name="Tsai I.J."/>
            <person name="Slot J."/>
            <person name="Sipos G."/>
            <person name="Plett J."/>
            <person name="Nagy L.G."/>
            <person name="Grigoriev I.V."/>
        </authorList>
    </citation>
    <scope>NUCLEOTIDE SEQUENCE</scope>
    <source>
        <strain evidence="2">HWK02</strain>
    </source>
</reference>
<gene>
    <name evidence="2" type="ORF">EDD18DRAFT_1109053</name>
</gene>
<feature type="transmembrane region" description="Helical" evidence="1">
    <location>
        <begin position="24"/>
        <end position="48"/>
    </location>
</feature>
<keyword evidence="3" id="KW-1185">Reference proteome</keyword>
<evidence type="ECO:0000313" key="3">
    <source>
        <dbReference type="Proteomes" id="UP001175228"/>
    </source>
</evidence>
<feature type="transmembrane region" description="Helical" evidence="1">
    <location>
        <begin position="248"/>
        <end position="269"/>
    </location>
</feature>
<keyword evidence="1" id="KW-0472">Membrane</keyword>
<keyword evidence="1" id="KW-0812">Transmembrane</keyword>
<comment type="caution">
    <text evidence="2">The sequence shown here is derived from an EMBL/GenBank/DDBJ whole genome shotgun (WGS) entry which is preliminary data.</text>
</comment>
<keyword evidence="1" id="KW-1133">Transmembrane helix</keyword>
<dbReference type="AlphaFoldDB" id="A0AA39PXM0"/>
<evidence type="ECO:0000256" key="1">
    <source>
        <dbReference type="SAM" id="Phobius"/>
    </source>
</evidence>
<protein>
    <submittedName>
        <fullName evidence="2">Uncharacterized protein</fullName>
    </submittedName>
</protein>
<name>A0AA39PXM0_9AGAR</name>
<sequence length="342" mass="37375">MMARDPYRTDESASSLWFEQAVNATVYIGAIAYGTQLATAFLAVYYVLKQKKYVWQSIAYVGLLVLLSTIYTACNIHSNEMAWIDERGYPGGPLAYQLEQSYTTTIAVANVAAIAITFLADVCMLWRCYILYRGLWVAVILPALLLFSSTTMGVLLVLQLALPGAAIWGASIDKFSIPYWACSIAFTLLVTLMIVARVLLMRRRIRDTMGSEYGRAYAGIAAMLVECALLYALISSAFITLYGLRSTAFNLFVPLMIMVEAMTPQLIIIRVTRGRGLPSDAVATTSGQISVMQFHSSVPPGTVTTELSDSPTTPLGTDVHTMKLAGSLSDSSLEELPKAYPC</sequence>
<feature type="transmembrane region" description="Helical" evidence="1">
    <location>
        <begin position="60"/>
        <end position="78"/>
    </location>
</feature>